<reference evidence="3 4" key="1">
    <citation type="submission" date="2018-06" db="EMBL/GenBank/DDBJ databases">
        <title>Draft genome sequence of Modestobacter versicolor CP153-2.</title>
        <authorList>
            <person name="Gundlapally S.R."/>
        </authorList>
    </citation>
    <scope>NUCLEOTIDE SEQUENCE [LARGE SCALE GENOMIC DNA]</scope>
    <source>
        <strain evidence="3 4">CP153-2</strain>
    </source>
</reference>
<evidence type="ECO:0000313" key="3">
    <source>
        <dbReference type="EMBL" id="PZA21715.1"/>
    </source>
</evidence>
<dbReference type="RefSeq" id="WP_110551924.1">
    <property type="nucleotide sequence ID" value="NZ_QKNV01000070.1"/>
</dbReference>
<keyword evidence="2" id="KW-0812">Transmembrane</keyword>
<dbReference type="OrthoDB" id="5193862at2"/>
<dbReference type="AlphaFoldDB" id="A0A323VAJ9"/>
<keyword evidence="2" id="KW-0472">Membrane</keyword>
<evidence type="ECO:0000256" key="2">
    <source>
        <dbReference type="SAM" id="Phobius"/>
    </source>
</evidence>
<dbReference type="EMBL" id="QKNV01000070">
    <property type="protein sequence ID" value="PZA21715.1"/>
    <property type="molecule type" value="Genomic_DNA"/>
</dbReference>
<comment type="caution">
    <text evidence="3">The sequence shown here is derived from an EMBL/GenBank/DDBJ whole genome shotgun (WGS) entry which is preliminary data.</text>
</comment>
<name>A0A323VAJ9_9ACTN</name>
<feature type="transmembrane region" description="Helical" evidence="2">
    <location>
        <begin position="31"/>
        <end position="54"/>
    </location>
</feature>
<feature type="compositionally biased region" description="Low complexity" evidence="1">
    <location>
        <begin position="227"/>
        <end position="236"/>
    </location>
</feature>
<keyword evidence="4" id="KW-1185">Reference proteome</keyword>
<gene>
    <name evidence="3" type="ORF">DMO24_08765</name>
</gene>
<proteinExistence type="predicted"/>
<keyword evidence="2" id="KW-1133">Transmembrane helix</keyword>
<protein>
    <submittedName>
        <fullName evidence="3">Uncharacterized protein</fullName>
    </submittedName>
</protein>
<dbReference type="Proteomes" id="UP000247602">
    <property type="component" value="Unassembled WGS sequence"/>
</dbReference>
<accession>A0A323VAJ9</accession>
<sequence length="236" mass="24928">MTTPLPTGAVVALELEDDEDLSWLLSLDPTVLAVLGGTLVVLLLLAALAGWLVLRRVRRSPLVARSRELAQRGRELGSQGATAVAARRLPPGHRRAAAELQLEVARTRDGLRRQLDGARAAGAHLGDVPDVVPHLEAEGRRLEQRLRQRALDTGPADGADLESEVQAHLATVADVCDALRQAERVASRAARPATDVTDAVSALRAHTSAYEELTAPSAPPRPGLPPGGRRSTGGPS</sequence>
<evidence type="ECO:0000256" key="1">
    <source>
        <dbReference type="SAM" id="MobiDB-lite"/>
    </source>
</evidence>
<feature type="region of interest" description="Disordered" evidence="1">
    <location>
        <begin position="209"/>
        <end position="236"/>
    </location>
</feature>
<evidence type="ECO:0000313" key="4">
    <source>
        <dbReference type="Proteomes" id="UP000247602"/>
    </source>
</evidence>
<organism evidence="3 4">
    <name type="scientific">Modestobacter versicolor</name>
    <dbReference type="NCBI Taxonomy" id="429133"/>
    <lineage>
        <taxon>Bacteria</taxon>
        <taxon>Bacillati</taxon>
        <taxon>Actinomycetota</taxon>
        <taxon>Actinomycetes</taxon>
        <taxon>Geodermatophilales</taxon>
        <taxon>Geodermatophilaceae</taxon>
        <taxon>Modestobacter</taxon>
    </lineage>
</organism>